<dbReference type="KEGG" id="daur:Daura_25050"/>
<accession>A0A9Q9MJJ9</accession>
<dbReference type="InterPro" id="IPR016024">
    <property type="entry name" value="ARM-type_fold"/>
</dbReference>
<keyword evidence="2" id="KW-1185">Reference proteome</keyword>
<dbReference type="AlphaFoldDB" id="A0A9Q9MJJ9"/>
<gene>
    <name evidence="1" type="ORF">Daura_25050</name>
</gene>
<dbReference type="SUPFAM" id="SSF48371">
    <property type="entry name" value="ARM repeat"/>
    <property type="match status" value="1"/>
</dbReference>
<protein>
    <submittedName>
        <fullName evidence="1">HEAT repeat domain-containing protein</fullName>
    </submittedName>
</protein>
<dbReference type="EMBL" id="CP073767">
    <property type="protein sequence ID" value="UWZ59139.1"/>
    <property type="molecule type" value="Genomic_DNA"/>
</dbReference>
<dbReference type="Pfam" id="PF13646">
    <property type="entry name" value="HEAT_2"/>
    <property type="match status" value="2"/>
</dbReference>
<dbReference type="RefSeq" id="WP_162189867.1">
    <property type="nucleotide sequence ID" value="NZ_CP073767.1"/>
</dbReference>
<name>A0A9Q9MJJ9_9ACTN</name>
<dbReference type="Gene3D" id="1.25.10.10">
    <property type="entry name" value="Leucine-rich Repeat Variant"/>
    <property type="match status" value="1"/>
</dbReference>
<dbReference type="Proteomes" id="UP001058003">
    <property type="component" value="Chromosome"/>
</dbReference>
<evidence type="ECO:0000313" key="2">
    <source>
        <dbReference type="Proteomes" id="UP001058003"/>
    </source>
</evidence>
<evidence type="ECO:0000313" key="1">
    <source>
        <dbReference type="EMBL" id="UWZ59139.1"/>
    </source>
</evidence>
<dbReference type="InterPro" id="IPR011989">
    <property type="entry name" value="ARM-like"/>
</dbReference>
<sequence length="277" mass="29885">MQPVAQVMHEALQADADRRWELVTQLHVSGGQEALDLADRLRHDPEPSHRELAADVLGQLGAGPGRAATDGPFHSAALTILLAMIEHEEHPDVLNSIAVGLGHIGDERSVEPLVRLRAHPDVDVRRGVVFGLLGRPQRPALDALISLSADPDDDVRDWATFGLARQTDADFPELRAALAARLGDDDPDTLTEAIHGLAVRGDQRALPQLLRHLTAPEPEGDRTVLVEALYALAAATGDPRLLPHLAAERDTYTRDTPDAEPPAELARALARYGTGPH</sequence>
<reference evidence="1" key="1">
    <citation type="submission" date="2021-04" db="EMBL/GenBank/DDBJ databases">
        <title>Dactylosporangium aurantiacum NRRL B-8018 full assembly.</title>
        <authorList>
            <person name="Hartkoorn R.C."/>
            <person name="Beaudoing E."/>
            <person name="Hot D."/>
        </authorList>
    </citation>
    <scope>NUCLEOTIDE SEQUENCE</scope>
    <source>
        <strain evidence="1">NRRL B-8018</strain>
    </source>
</reference>
<organism evidence="1 2">
    <name type="scientific">Dactylosporangium aurantiacum</name>
    <dbReference type="NCBI Taxonomy" id="35754"/>
    <lineage>
        <taxon>Bacteria</taxon>
        <taxon>Bacillati</taxon>
        <taxon>Actinomycetota</taxon>
        <taxon>Actinomycetes</taxon>
        <taxon>Micromonosporales</taxon>
        <taxon>Micromonosporaceae</taxon>
        <taxon>Dactylosporangium</taxon>
    </lineage>
</organism>
<proteinExistence type="predicted"/>